<evidence type="ECO:0008006" key="4">
    <source>
        <dbReference type="Google" id="ProtNLM"/>
    </source>
</evidence>
<organism evidence="2 3">
    <name type="scientific">Psychrosphaera algicola</name>
    <dbReference type="NCBI Taxonomy" id="3023714"/>
    <lineage>
        <taxon>Bacteria</taxon>
        <taxon>Pseudomonadati</taxon>
        <taxon>Pseudomonadota</taxon>
        <taxon>Gammaproteobacteria</taxon>
        <taxon>Alteromonadales</taxon>
        <taxon>Pseudoalteromonadaceae</taxon>
        <taxon>Psychrosphaera</taxon>
    </lineage>
</organism>
<dbReference type="Proteomes" id="UP001528411">
    <property type="component" value="Unassembled WGS sequence"/>
</dbReference>
<comment type="caution">
    <text evidence="2">The sequence shown here is derived from an EMBL/GenBank/DDBJ whole genome shotgun (WGS) entry which is preliminary data.</text>
</comment>
<feature type="signal peptide" evidence="1">
    <location>
        <begin position="1"/>
        <end position="18"/>
    </location>
</feature>
<dbReference type="RefSeq" id="WP_215962496.1">
    <property type="nucleotide sequence ID" value="NZ_JAQOMS010000002.1"/>
</dbReference>
<proteinExistence type="predicted"/>
<accession>A0ABT5FFS9</accession>
<feature type="chain" id="PRO_5046193129" description="Outer membrane protein beta-barrel domain-containing protein" evidence="1">
    <location>
        <begin position="19"/>
        <end position="186"/>
    </location>
</feature>
<evidence type="ECO:0000313" key="2">
    <source>
        <dbReference type="EMBL" id="MDC2890416.1"/>
    </source>
</evidence>
<sequence length="186" mass="20199">MKKLTLLLATVLASNAYANQGSLDATVAFQGDYSGIALNYETAAPNYIENTKNGYYEGTLVYLSGDVGDTSFSHTLIGLSYGIGDKLNNQFNWFAQLGLGYVNNNVDFSIMGNSSSVSDSGIELLGKLGISSSLNDKIDYKAYVALEDDTVLGINAIYKHSEKLKFIAKIETFSDSRLAFGVNYQF</sequence>
<gene>
    <name evidence="2" type="ORF">PN838_18720</name>
</gene>
<reference evidence="2 3" key="1">
    <citation type="submission" date="2023-01" db="EMBL/GenBank/DDBJ databases">
        <title>Psychrosphaera sp. nov., isolated from marine algae.</title>
        <authorList>
            <person name="Bayburt H."/>
            <person name="Choi B.J."/>
            <person name="Kim J.M."/>
            <person name="Choi D.G."/>
            <person name="Jeon C.O."/>
        </authorList>
    </citation>
    <scope>NUCLEOTIDE SEQUENCE [LARGE SCALE GENOMIC DNA]</scope>
    <source>
        <strain evidence="2 3">G1-22</strain>
    </source>
</reference>
<evidence type="ECO:0000313" key="3">
    <source>
        <dbReference type="Proteomes" id="UP001528411"/>
    </source>
</evidence>
<dbReference type="EMBL" id="JAQOMS010000002">
    <property type="protein sequence ID" value="MDC2890416.1"/>
    <property type="molecule type" value="Genomic_DNA"/>
</dbReference>
<protein>
    <recommendedName>
        <fullName evidence="4">Outer membrane protein beta-barrel domain-containing protein</fullName>
    </recommendedName>
</protein>
<keyword evidence="1" id="KW-0732">Signal</keyword>
<name>A0ABT5FFS9_9GAMM</name>
<keyword evidence="3" id="KW-1185">Reference proteome</keyword>
<evidence type="ECO:0000256" key="1">
    <source>
        <dbReference type="SAM" id="SignalP"/>
    </source>
</evidence>